<dbReference type="Gene3D" id="3.10.310.50">
    <property type="match status" value="1"/>
</dbReference>
<keyword evidence="1" id="KW-0175">Coiled coil</keyword>
<dbReference type="Proteomes" id="UP001226691">
    <property type="component" value="Unassembled WGS sequence"/>
</dbReference>
<proteinExistence type="predicted"/>
<organism evidence="5 6">
    <name type="scientific">Microbacterium trichothecenolyticum</name>
    <name type="common">Aureobacterium trichothecenolyticum</name>
    <dbReference type="NCBI Taxonomy" id="69370"/>
    <lineage>
        <taxon>Bacteria</taxon>
        <taxon>Bacillati</taxon>
        <taxon>Actinomycetota</taxon>
        <taxon>Actinomycetes</taxon>
        <taxon>Micrococcales</taxon>
        <taxon>Microbacteriaceae</taxon>
        <taxon>Microbacterium</taxon>
    </lineage>
</organism>
<dbReference type="RefSeq" id="WP_307481626.1">
    <property type="nucleotide sequence ID" value="NZ_JAUTBF010000001.1"/>
</dbReference>
<protein>
    <submittedName>
        <fullName evidence="5">Uncharacterized membrane protein YgcG/ElaB/YqjD/DUF883 family membrane-anchored ribosome-binding protein</fullName>
    </submittedName>
</protein>
<evidence type="ECO:0000256" key="3">
    <source>
        <dbReference type="SAM" id="Phobius"/>
    </source>
</evidence>
<evidence type="ECO:0000256" key="2">
    <source>
        <dbReference type="SAM" id="MobiDB-lite"/>
    </source>
</evidence>
<feature type="domain" description="TPM" evidence="4">
    <location>
        <begin position="40"/>
        <end position="161"/>
    </location>
</feature>
<reference evidence="5 6" key="1">
    <citation type="submission" date="2023-07" db="EMBL/GenBank/DDBJ databases">
        <title>Functional and genomic diversity of the sorghum phyllosphere microbiome.</title>
        <authorList>
            <person name="Shade A."/>
        </authorList>
    </citation>
    <scope>NUCLEOTIDE SEQUENCE [LARGE SCALE GENOMIC DNA]</scope>
    <source>
        <strain evidence="5 6">SORGH_AS_1207</strain>
    </source>
</reference>
<feature type="region of interest" description="Disordered" evidence="2">
    <location>
        <begin position="666"/>
        <end position="700"/>
    </location>
</feature>
<sequence>MRKPKAAHVLVTLVLVVAGVVGIPMTAVAVPPPSLGSSYVLDQADLLTDAQEAQVQSRLIALSEQTGLDLWVVYVDGFTDPPAAEDWANETANRNQLGPHQYLLAIAVEDGAATFYLSGDVDDGELSAAQLTEIEQEQVQPLLAAGDDAGAAIAAADGIRAAHRQAGGSQPTPPTPATESGPAIGPIVLVGVLLLAVVGGLIFFGLRRRRAATGDAATPAESIDDLSRRAGSALVATDDAIKTSEQELGFARAQFGDAAAEPFTEVIAQAKADLDRAFSIQQQLDDTTPETPDEQRAGYGEILRLCAAADEALDAKAAAFDDLRALEADAPAALDATRHQQTTAAGSLAAAEAELARLRERYADDALAPVADNPAQARARLDLAAQQTAAAETALGEQRTGEAAVSIRAAQAAAAQAETLERAVTTLAAELDAAEQRSAALAAEVEGDLAAATHLPDADGRIAAAAAAARAHLDAARAALAGPRRSPLRALDALQQANATIDAVLDEARDAAERRQRAESQLEATLAQARAQVSATEDFIAARRGAVGPTARTRLAEAGAALVQAEHLRSIDPVAALSAAQRAAQLSTQAGSLAQNDVSAFGGSGGGGGGGDAMGALLGGIAINALLGGGGGRRGGFGGGGLGGLGGVLGGGGFGEGGARGGGFGGGGFGGGGRSRGGGGSLGRSGGGRSRSGGGRVNRR</sequence>
<dbReference type="InterPro" id="IPR007621">
    <property type="entry name" value="TPM_dom"/>
</dbReference>
<dbReference type="EMBL" id="JAUTBF010000001">
    <property type="protein sequence ID" value="MDQ1122876.1"/>
    <property type="molecule type" value="Genomic_DNA"/>
</dbReference>
<keyword evidence="3" id="KW-0812">Transmembrane</keyword>
<name>A0ABU0TT82_MICTR</name>
<feature type="transmembrane region" description="Helical" evidence="3">
    <location>
        <begin position="183"/>
        <end position="206"/>
    </location>
</feature>
<evidence type="ECO:0000313" key="6">
    <source>
        <dbReference type="Proteomes" id="UP001226691"/>
    </source>
</evidence>
<keyword evidence="3" id="KW-1133">Transmembrane helix</keyword>
<evidence type="ECO:0000313" key="5">
    <source>
        <dbReference type="EMBL" id="MDQ1122876.1"/>
    </source>
</evidence>
<comment type="caution">
    <text evidence="5">The sequence shown here is derived from an EMBL/GenBank/DDBJ whole genome shotgun (WGS) entry which is preliminary data.</text>
</comment>
<keyword evidence="6" id="KW-1185">Reference proteome</keyword>
<evidence type="ECO:0000259" key="4">
    <source>
        <dbReference type="Pfam" id="PF04536"/>
    </source>
</evidence>
<dbReference type="Pfam" id="PF04536">
    <property type="entry name" value="TPM_phosphatase"/>
    <property type="match status" value="1"/>
</dbReference>
<accession>A0ABU0TT82</accession>
<feature type="coiled-coil region" evidence="1">
    <location>
        <begin position="410"/>
        <end position="444"/>
    </location>
</feature>
<evidence type="ECO:0000256" key="1">
    <source>
        <dbReference type="SAM" id="Coils"/>
    </source>
</evidence>
<keyword evidence="3" id="KW-0472">Membrane</keyword>
<gene>
    <name evidence="5" type="ORF">QE412_001449</name>
</gene>
<feature type="coiled-coil region" evidence="1">
    <location>
        <begin position="491"/>
        <end position="532"/>
    </location>
</feature>